<dbReference type="Proteomes" id="UP000543556">
    <property type="component" value="Unassembled WGS sequence"/>
</dbReference>
<proteinExistence type="predicted"/>
<dbReference type="EMBL" id="JAAMFM010000008">
    <property type="protein sequence ID" value="NVM94836.1"/>
    <property type="molecule type" value="Genomic_DNA"/>
</dbReference>
<name>A0A7Y7IG25_9MICC</name>
<reference evidence="1 2" key="1">
    <citation type="submission" date="2020-02" db="EMBL/GenBank/DDBJ databases">
        <title>Genome sequence of strain AETb3-4.</title>
        <authorList>
            <person name="Gao J."/>
            <person name="Zhang X."/>
        </authorList>
    </citation>
    <scope>NUCLEOTIDE SEQUENCE [LARGE SCALE GENOMIC DNA]</scope>
    <source>
        <strain evidence="1 2">AETb3-4</strain>
    </source>
</reference>
<keyword evidence="2" id="KW-1185">Reference proteome</keyword>
<gene>
    <name evidence="1" type="ORF">G6034_07925</name>
</gene>
<sequence length="148" mass="15662">MVVREGGRIVDAPPADQAVAAGYSQAPDKGAAAGGYRLTLLAEGLACKVGQPVRIIHVCESVAPDAPLYPMGPKPVTGEYIDGQLALSQGPADDQPLIPPSYDGRVVPGPGLDFNFDITEYSFGTPGRHAVQWRPGSWESNTLWFDVT</sequence>
<comment type="caution">
    <text evidence="1">The sequence shown here is derived from an EMBL/GenBank/DDBJ whole genome shotgun (WGS) entry which is preliminary data.</text>
</comment>
<evidence type="ECO:0000313" key="1">
    <source>
        <dbReference type="EMBL" id="NVM94836.1"/>
    </source>
</evidence>
<dbReference type="AlphaFoldDB" id="A0A7Y7IG25"/>
<accession>A0A7Y7IG25</accession>
<organism evidence="1 2">
    <name type="scientific">Arthrobacter wenxiniae</name>
    <dbReference type="NCBI Taxonomy" id="2713570"/>
    <lineage>
        <taxon>Bacteria</taxon>
        <taxon>Bacillati</taxon>
        <taxon>Actinomycetota</taxon>
        <taxon>Actinomycetes</taxon>
        <taxon>Micrococcales</taxon>
        <taxon>Micrococcaceae</taxon>
        <taxon>Arthrobacter</taxon>
    </lineage>
</organism>
<protein>
    <submittedName>
        <fullName evidence="1">Uncharacterized protein</fullName>
    </submittedName>
</protein>
<dbReference type="RefSeq" id="WP_176634561.1">
    <property type="nucleotide sequence ID" value="NZ_JAAMFM010000008.1"/>
</dbReference>
<evidence type="ECO:0000313" key="2">
    <source>
        <dbReference type="Proteomes" id="UP000543556"/>
    </source>
</evidence>